<comment type="caution">
    <text evidence="8">The sequence shown here is derived from an EMBL/GenBank/DDBJ whole genome shotgun (WGS) entry which is preliminary data.</text>
</comment>
<evidence type="ECO:0000313" key="8">
    <source>
        <dbReference type="EMBL" id="EZQ02267.1"/>
    </source>
</evidence>
<dbReference type="InterPro" id="IPR013611">
    <property type="entry name" value="Transp-assoc_OB_typ2"/>
</dbReference>
<dbReference type="Pfam" id="PF08402">
    <property type="entry name" value="TOBE_2"/>
    <property type="match status" value="1"/>
</dbReference>
<keyword evidence="1" id="KW-0813">Transport</keyword>
<dbReference type="GO" id="GO:0055052">
    <property type="term" value="C:ATP-binding cassette (ABC) transporter complex, substrate-binding subunit-containing"/>
    <property type="evidence" value="ECO:0007669"/>
    <property type="project" value="TreeGrafter"/>
</dbReference>
<sequence length="314" mass="35106">MGLEVKEITKFFGNIKVLNSISLDVEKGEFLVILGPSGSGKTTLLRIISGLEKANEGKVIIDGNDVTELPPGRRDIAMVFQNYALFPHKTVRENLFMAIENIYRKEEAEDLIREVSSNLGILNLLSRYPSELSGGQQQRVALARALVKRPRLFLMDEPLSNLDAPQRISARKLIKDIQRENSVTTVYVTHDQIEAMTLADKIAIIDKGDLIQFGTPEEIYSNPVNEFVATFFGNPPMAVIDGKITGIEGKVAVRAEDVEIGKGDTKGVIDDVEFWGDRYLVYIRVEDNELRGFSPLKLKVGQDINFTIRNAKRL</sequence>
<reference evidence="8 9" key="1">
    <citation type="submission" date="2014-03" db="EMBL/GenBank/DDBJ databases">
        <title>Draft genome sequence of the novel thermoacidophilic archaea Acidianus copahuensis ALE1 strain, isolated from Copahue volcanic area in Neuquen Argentina.</title>
        <authorList>
            <person name="Urbieta M.S."/>
            <person name="Rascovan N."/>
            <person name="Castro C."/>
            <person name="Revale S."/>
            <person name="Giaveno M.A."/>
            <person name="Vazquez M.P."/>
            <person name="Donati E.R."/>
        </authorList>
    </citation>
    <scope>NUCLEOTIDE SEQUENCE [LARGE SCALE GENOMIC DNA]</scope>
    <source>
        <strain evidence="8 9">ALE1</strain>
    </source>
</reference>
<dbReference type="InterPro" id="IPR027417">
    <property type="entry name" value="P-loop_NTPase"/>
</dbReference>
<accession>A0A031LL92</accession>
<dbReference type="STRING" id="1160895.CM19_10715"/>
<dbReference type="Gene3D" id="3.40.50.300">
    <property type="entry name" value="P-loop containing nucleotide triphosphate hydrolases"/>
    <property type="match status" value="1"/>
</dbReference>
<name>A0A031LL92_9CREN</name>
<dbReference type="OrthoDB" id="18368at2157"/>
<evidence type="ECO:0000256" key="1">
    <source>
        <dbReference type="ARBA" id="ARBA00022448"/>
    </source>
</evidence>
<dbReference type="InterPro" id="IPR003593">
    <property type="entry name" value="AAA+_ATPase"/>
</dbReference>
<dbReference type="RefSeq" id="WP_048100333.1">
    <property type="nucleotide sequence ID" value="NZ_JFZT01000052.1"/>
</dbReference>
<dbReference type="InterPro" id="IPR003439">
    <property type="entry name" value="ABC_transporter-like_ATP-bd"/>
</dbReference>
<evidence type="ECO:0000256" key="3">
    <source>
        <dbReference type="ARBA" id="ARBA00022741"/>
    </source>
</evidence>
<dbReference type="PROSITE" id="PS00211">
    <property type="entry name" value="ABC_TRANSPORTER_1"/>
    <property type="match status" value="1"/>
</dbReference>
<evidence type="ECO:0000256" key="6">
    <source>
        <dbReference type="ARBA" id="ARBA00023136"/>
    </source>
</evidence>
<dbReference type="Pfam" id="PF00005">
    <property type="entry name" value="ABC_tran"/>
    <property type="match status" value="1"/>
</dbReference>
<dbReference type="InterPro" id="IPR008995">
    <property type="entry name" value="Mo/tungstate-bd_C_term_dom"/>
</dbReference>
<keyword evidence="4 8" id="KW-0067">ATP-binding</keyword>
<dbReference type="InterPro" id="IPR047641">
    <property type="entry name" value="ABC_transpr_MalK/UgpC-like"/>
</dbReference>
<evidence type="ECO:0000256" key="4">
    <source>
        <dbReference type="ARBA" id="ARBA00022840"/>
    </source>
</evidence>
<keyword evidence="3" id="KW-0547">Nucleotide-binding</keyword>
<dbReference type="SUPFAM" id="SSF52540">
    <property type="entry name" value="P-loop containing nucleoside triphosphate hydrolases"/>
    <property type="match status" value="1"/>
</dbReference>
<gene>
    <name evidence="8" type="ORF">CM19_10715</name>
</gene>
<organism evidence="8 9">
    <name type="scientific">Candidatus Acidianus copahuensis</name>
    <dbReference type="NCBI Taxonomy" id="1160895"/>
    <lineage>
        <taxon>Archaea</taxon>
        <taxon>Thermoproteota</taxon>
        <taxon>Thermoprotei</taxon>
        <taxon>Sulfolobales</taxon>
        <taxon>Sulfolobaceae</taxon>
        <taxon>Acidianus</taxon>
    </lineage>
</organism>
<evidence type="ECO:0000256" key="5">
    <source>
        <dbReference type="ARBA" id="ARBA00022967"/>
    </source>
</evidence>
<dbReference type="PANTHER" id="PTHR43875">
    <property type="entry name" value="MALTODEXTRIN IMPORT ATP-BINDING PROTEIN MSMX"/>
    <property type="match status" value="1"/>
</dbReference>
<dbReference type="Proteomes" id="UP000024332">
    <property type="component" value="Unassembled WGS sequence"/>
</dbReference>
<dbReference type="GO" id="GO:0016887">
    <property type="term" value="F:ATP hydrolysis activity"/>
    <property type="evidence" value="ECO:0007669"/>
    <property type="project" value="InterPro"/>
</dbReference>
<dbReference type="FunFam" id="3.40.50.300:FF:000042">
    <property type="entry name" value="Maltose/maltodextrin ABC transporter, ATP-binding protein"/>
    <property type="match status" value="1"/>
</dbReference>
<evidence type="ECO:0000256" key="2">
    <source>
        <dbReference type="ARBA" id="ARBA00022475"/>
    </source>
</evidence>
<dbReference type="EMBL" id="JFZT01000052">
    <property type="protein sequence ID" value="EZQ02267.1"/>
    <property type="molecule type" value="Genomic_DNA"/>
</dbReference>
<dbReference type="Gene3D" id="2.40.50.100">
    <property type="match status" value="1"/>
</dbReference>
<dbReference type="GO" id="GO:0005524">
    <property type="term" value="F:ATP binding"/>
    <property type="evidence" value="ECO:0007669"/>
    <property type="project" value="UniProtKB-KW"/>
</dbReference>
<dbReference type="InterPro" id="IPR017871">
    <property type="entry name" value="ABC_transporter-like_CS"/>
</dbReference>
<proteinExistence type="predicted"/>
<keyword evidence="6" id="KW-0472">Membrane</keyword>
<dbReference type="CDD" id="cd03259">
    <property type="entry name" value="ABC_Carb_Solutes_like"/>
    <property type="match status" value="1"/>
</dbReference>
<dbReference type="SMART" id="SM00382">
    <property type="entry name" value="AAA"/>
    <property type="match status" value="1"/>
</dbReference>
<evidence type="ECO:0000259" key="7">
    <source>
        <dbReference type="PROSITE" id="PS50893"/>
    </source>
</evidence>
<dbReference type="SUPFAM" id="SSF50331">
    <property type="entry name" value="MOP-like"/>
    <property type="match status" value="1"/>
</dbReference>
<dbReference type="PROSITE" id="PS50893">
    <property type="entry name" value="ABC_TRANSPORTER_2"/>
    <property type="match status" value="1"/>
</dbReference>
<keyword evidence="5" id="KW-1278">Translocase</keyword>
<dbReference type="GO" id="GO:0015408">
    <property type="term" value="F:ABC-type ferric iron transporter activity"/>
    <property type="evidence" value="ECO:0007669"/>
    <property type="project" value="InterPro"/>
</dbReference>
<dbReference type="InterPro" id="IPR015853">
    <property type="entry name" value="ABC_transpr_FbpC"/>
</dbReference>
<keyword evidence="2" id="KW-1003">Cell membrane</keyword>
<dbReference type="PANTHER" id="PTHR43875:SF15">
    <property type="entry name" value="TREHALOSE IMPORT ATP-BINDING PROTEIN SUGC"/>
    <property type="match status" value="1"/>
</dbReference>
<feature type="domain" description="ABC transporter" evidence="7">
    <location>
        <begin position="3"/>
        <end position="232"/>
    </location>
</feature>
<protein>
    <submittedName>
        <fullName evidence="8">Sugar ABC transporter ATP-binding protein</fullName>
    </submittedName>
</protein>
<keyword evidence="9" id="KW-1185">Reference proteome</keyword>
<dbReference type="AlphaFoldDB" id="A0A031LL92"/>
<evidence type="ECO:0000313" key="9">
    <source>
        <dbReference type="Proteomes" id="UP000024332"/>
    </source>
</evidence>